<dbReference type="EMBL" id="MU266436">
    <property type="protein sequence ID" value="KAH7924014.1"/>
    <property type="molecule type" value="Genomic_DNA"/>
</dbReference>
<sequence length="168" mass="18750">MEVSISKYIQISPWIPISCGSKPVLVAALCMARLLTFVPALTGKLCNHSPLLNRAKSHSSWAVLCAWSLRSNVYHRDHMAHATWYVARRSFPRSRILEARSCPLNIRPQIIVCIHGFPPMTALRRHTYLNVGISILDEPFPPSRLASFSFGLANVSVSIWPMGCILVA</sequence>
<proteinExistence type="predicted"/>
<evidence type="ECO:0000313" key="1">
    <source>
        <dbReference type="EMBL" id="KAH7924014.1"/>
    </source>
</evidence>
<reference evidence="1" key="1">
    <citation type="journal article" date="2021" name="New Phytol.">
        <title>Evolutionary innovations through gain and loss of genes in the ectomycorrhizal Boletales.</title>
        <authorList>
            <person name="Wu G."/>
            <person name="Miyauchi S."/>
            <person name="Morin E."/>
            <person name="Kuo A."/>
            <person name="Drula E."/>
            <person name="Varga T."/>
            <person name="Kohler A."/>
            <person name="Feng B."/>
            <person name="Cao Y."/>
            <person name="Lipzen A."/>
            <person name="Daum C."/>
            <person name="Hundley H."/>
            <person name="Pangilinan J."/>
            <person name="Johnson J."/>
            <person name="Barry K."/>
            <person name="LaButti K."/>
            <person name="Ng V."/>
            <person name="Ahrendt S."/>
            <person name="Min B."/>
            <person name="Choi I.G."/>
            <person name="Park H."/>
            <person name="Plett J.M."/>
            <person name="Magnuson J."/>
            <person name="Spatafora J.W."/>
            <person name="Nagy L.G."/>
            <person name="Henrissat B."/>
            <person name="Grigoriev I.V."/>
            <person name="Yang Z.L."/>
            <person name="Xu J."/>
            <person name="Martin F.M."/>
        </authorList>
    </citation>
    <scope>NUCLEOTIDE SEQUENCE</scope>
    <source>
        <strain evidence="1">KUC20120723A-06</strain>
    </source>
</reference>
<protein>
    <submittedName>
        <fullName evidence="1">Uncharacterized protein</fullName>
    </submittedName>
</protein>
<name>A0ACB8BEC5_9AGAM</name>
<dbReference type="Proteomes" id="UP000790709">
    <property type="component" value="Unassembled WGS sequence"/>
</dbReference>
<comment type="caution">
    <text evidence="1">The sequence shown here is derived from an EMBL/GenBank/DDBJ whole genome shotgun (WGS) entry which is preliminary data.</text>
</comment>
<keyword evidence="2" id="KW-1185">Reference proteome</keyword>
<gene>
    <name evidence="1" type="ORF">BV22DRAFT_545410</name>
</gene>
<organism evidence="1 2">
    <name type="scientific">Leucogyrophana mollusca</name>
    <dbReference type="NCBI Taxonomy" id="85980"/>
    <lineage>
        <taxon>Eukaryota</taxon>
        <taxon>Fungi</taxon>
        <taxon>Dikarya</taxon>
        <taxon>Basidiomycota</taxon>
        <taxon>Agaricomycotina</taxon>
        <taxon>Agaricomycetes</taxon>
        <taxon>Agaricomycetidae</taxon>
        <taxon>Boletales</taxon>
        <taxon>Boletales incertae sedis</taxon>
        <taxon>Leucogyrophana</taxon>
    </lineage>
</organism>
<evidence type="ECO:0000313" key="2">
    <source>
        <dbReference type="Proteomes" id="UP000790709"/>
    </source>
</evidence>
<accession>A0ACB8BEC5</accession>